<dbReference type="AlphaFoldDB" id="A0A1S8AAQ6"/>
<dbReference type="Proteomes" id="UP000054516">
    <property type="component" value="Unassembled WGS sequence"/>
</dbReference>
<keyword evidence="2" id="KW-1185">Reference proteome</keyword>
<gene>
    <name evidence="1" type="ORF">SAMD00023353_8200170</name>
</gene>
<dbReference type="EMBL" id="DF977527">
    <property type="protein sequence ID" value="GAW27194.1"/>
    <property type="molecule type" value="Genomic_DNA"/>
</dbReference>
<reference evidence="1" key="1">
    <citation type="submission" date="2016-03" db="EMBL/GenBank/DDBJ databases">
        <title>Draft genome sequence of Rosellinia necatrix.</title>
        <authorList>
            <person name="Kanematsu S."/>
        </authorList>
    </citation>
    <scope>NUCLEOTIDE SEQUENCE [LARGE SCALE GENOMIC DNA]</scope>
    <source>
        <strain evidence="1">W97</strain>
    </source>
</reference>
<evidence type="ECO:0000313" key="1">
    <source>
        <dbReference type="EMBL" id="GAW27194.1"/>
    </source>
</evidence>
<name>A0A1S8AAQ6_ROSNE</name>
<organism evidence="1">
    <name type="scientific">Rosellinia necatrix</name>
    <name type="common">White root-rot fungus</name>
    <dbReference type="NCBI Taxonomy" id="77044"/>
    <lineage>
        <taxon>Eukaryota</taxon>
        <taxon>Fungi</taxon>
        <taxon>Dikarya</taxon>
        <taxon>Ascomycota</taxon>
        <taxon>Pezizomycotina</taxon>
        <taxon>Sordariomycetes</taxon>
        <taxon>Xylariomycetidae</taxon>
        <taxon>Xylariales</taxon>
        <taxon>Xylariaceae</taxon>
        <taxon>Rosellinia</taxon>
    </lineage>
</organism>
<accession>A0A1S8AAQ6</accession>
<proteinExistence type="predicted"/>
<protein>
    <submittedName>
        <fullName evidence="1">Uncharacterized protein</fullName>
    </submittedName>
</protein>
<sequence length="101" mass="11393">MRLYEETQLQIGTVWITPGGSIRTAFMEMRQGKLQRHVGGRSLERALVSSIVDALDEDYRRLADIYAWVLLIIYVIGSRSELAGGSLTVRQLRAVLDKNSI</sequence>
<evidence type="ECO:0000313" key="2">
    <source>
        <dbReference type="Proteomes" id="UP000054516"/>
    </source>
</evidence>